<feature type="region of interest" description="Disordered" evidence="1">
    <location>
        <begin position="1641"/>
        <end position="1696"/>
    </location>
</feature>
<feature type="region of interest" description="Disordered" evidence="1">
    <location>
        <begin position="951"/>
        <end position="981"/>
    </location>
</feature>
<dbReference type="KEGG" id="phet:94293969"/>
<dbReference type="OrthoDB" id="273821at2759"/>
<feature type="compositionally biased region" description="Basic and acidic residues" evidence="1">
    <location>
        <begin position="2330"/>
        <end position="2349"/>
    </location>
</feature>
<feature type="compositionally biased region" description="Polar residues" evidence="1">
    <location>
        <begin position="492"/>
        <end position="505"/>
    </location>
</feature>
<evidence type="ECO:0000313" key="2">
    <source>
        <dbReference type="EMBL" id="KAG5488369.1"/>
    </source>
</evidence>
<feature type="region of interest" description="Disordered" evidence="1">
    <location>
        <begin position="576"/>
        <end position="620"/>
    </location>
</feature>
<dbReference type="GeneID" id="94293969"/>
<feature type="region of interest" description="Disordered" evidence="1">
    <location>
        <begin position="1714"/>
        <end position="1735"/>
    </location>
</feature>
<feature type="region of interest" description="Disordered" evidence="1">
    <location>
        <begin position="718"/>
        <end position="764"/>
    </location>
</feature>
<feature type="compositionally biased region" description="Basic and acidic residues" evidence="1">
    <location>
        <begin position="1978"/>
        <end position="1988"/>
    </location>
</feature>
<feature type="compositionally biased region" description="Polar residues" evidence="1">
    <location>
        <begin position="2350"/>
        <end position="2360"/>
    </location>
</feature>
<gene>
    <name evidence="2" type="ORF">JKF63_07964</name>
</gene>
<feature type="compositionally biased region" description="Basic and acidic residues" evidence="1">
    <location>
        <begin position="254"/>
        <end position="267"/>
    </location>
</feature>
<keyword evidence="3" id="KW-1185">Reference proteome</keyword>
<feature type="compositionally biased region" description="Polar residues" evidence="1">
    <location>
        <begin position="1119"/>
        <end position="1142"/>
    </location>
</feature>
<name>A0A836H9K0_9TRYP</name>
<feature type="region of interest" description="Disordered" evidence="1">
    <location>
        <begin position="1854"/>
        <end position="1887"/>
    </location>
</feature>
<proteinExistence type="predicted"/>
<feature type="region of interest" description="Disordered" evidence="1">
    <location>
        <begin position="2260"/>
        <end position="2360"/>
    </location>
</feature>
<feature type="region of interest" description="Disordered" evidence="1">
    <location>
        <begin position="1377"/>
        <end position="1434"/>
    </location>
</feature>
<feature type="region of interest" description="Disordered" evidence="1">
    <location>
        <begin position="1969"/>
        <end position="2015"/>
    </location>
</feature>
<feature type="compositionally biased region" description="Basic and acidic residues" evidence="1">
    <location>
        <begin position="958"/>
        <end position="975"/>
    </location>
</feature>
<feature type="region of interest" description="Disordered" evidence="1">
    <location>
        <begin position="837"/>
        <end position="858"/>
    </location>
</feature>
<sequence length="2360" mass="252650">MLGGYESHQWAAAPSAIAGDKVGTSSSDEATATVVKTYARASRIERTAAGDVVSSPLSTFSGKVSACKDGKDMAADGNDAVAGAAAYDPALLSSTRPSVNVVREPGETTVDTSSFPASPEGLPFNEEGVTQHVLYDGLPYVGLALRRARQRQSEAYYHFQRRIHERAEAAHALLLSANPLSLSVMASQLHMYRWRVTQAQTLTDATAILQEYVVDAANHGFRVRRRVPKPLRQSRYAHGRGTSALMRRAKEELEKLSGIKSPTEGKAHASVNARRKGTGSSADAYPDSVLVDTYRPPAGGSQEKEDMSEADEDDAEIGLPPAPPDALPRLVIVDAFTHEDLGDIARHVRFVDKEYGLEMLVVLLLPGDMEAMTESMQGAGCVVRPVHHITMEDAYAAGYDLVLAHSMDHFLVDFLTSAFVSSVGRWRNDVRSKAAVGNYMSLRSVLLGELDMTALQRLAWDDGVDDVGVLELLGAQSLAPHGRPQRYDEATRNISQQQGSATEASWATRGGSAETDKNVSKSSGESFHVTGVPRLRDRPSGLAHFGVRLPRHRRAQQELISNFSAKGDVLAGVMASARQGPCPSGSRRTERDNVAGRAGDTEDLNSDEYQGEDGEGDMGLRGHLLQDALEKELGRLLTENEGKQSSIDSLQEEVTRLQRTVAVLRRHRLGPSGPATGGANAQGSERPDSGSAAHLSKQQQIFILKERLDAANERIEATLKEGRSGRGSLTPGRRGRRGGSISRRRSRAPEIPISPYQPSNSKRSSAFLDTASSRGMGEANSLPSDTDVPLTQLELRHQEMIAAAHDAANKAAAAQKQRKDREAADKLIQSLRKELKELHTRMSDTRPGSGRTEREKQSRAEAYLSGRLQSVLEVLDAQKQHIRQLEEMSQMEARMVPLTACTQKGAKGSKGQKQKTPGQGVIPTLSIADAAGEADGGDSDSNANTHAANVRVLARTDGGARSRRTEHPRDTDRKAPKPRAGAKHVLLVKKSAVGTDEASVSKRSATGGIGAIGEVYSSSSEEEDAEDAIARRIEAAVQNAVTSLQRAHQGQLAAVAKACKNQLARIAVKLQRPPTSAYMAVVQEELARAQREQHGAWMRLRFTLNGLRSDQFDAELAKRSSSSAGTTTQPVAMPGATTSNPDATGGVTPFGLGDGAPLVSLGAVTDPKVRHMASKIAREYAAHGLRVAYLTSEQQRVERIRTALQGQPPECAAAAMPVVADVPLEQALSAHREASARVQETIDSCGSMEEYLKALQAELVAEHQLRPWCDVNCAQLLDAVHREPSPASSTEEALKTPSASCSLPSPSFMALVPGTLHLDATASSVSREQGGSLDIGHASDASSNDPQSLCLVDVDGSMRDVAEVYATLLRIMDPQNRGPVMDFSDSTSGNSSLQLVSPQTTLSADAQSMPAAPSRNPHRPHRAKAADKKADNAPEEEVSFSCHQERPGLTMKKALAQLPVQPEDVACYLGQLNSIYVSDGVYSAAQTQLYELILHAYQQHLVHPKHMAAVEYAVGLPLKDRHHSGDGGIVGKKSSELRSPTSKVLVEVLSAQSDNARAQHRQVLALMDLMRPTMPPALRMLMKGLQEVQRLLDGEESGAPSAEGFEGADAPHTSSVFLTALDTAVLGCVVDELRWRRWRQSRPPCEGNSGTSDAAAPPEAGAAPSDPIMALGRAYPQRSGEARSDTPTGDRGATLEDVQSTAFYTAFYAARERNTRDGAANESPSAPGRRCSPSSEAEDLFHLTVVPPTPGAPRNFNTFATIDERETSVSSSVARQLAAQFSKRHPHPAEGNDEAIATMLEEIYLDKSEYDTSGKSGNANAETMRNIRRELENLQTANQQRVVELMKWFASQRGSRPADSVSTSSPVSRAGAAGGRTTTSGASPPSIDLERLDFEVKSGSPAWYGMEAATRVHNILRRRAGADQIIVSGGPHGGGVGIELSRRTALPALRAAARGKVGQLDIVAAAFQSGAPNTEDEDYKRSSDEEGAVHTPGPSDSRWQSAGRSGGFSPSRVRLPPIHQQGLRGVQRQKQHRNAGLDPGLMASLGYVSPRDSLSLNAYGHMAPDGAYAYTGTNQPFYANSVLSEQVLMYRDLLKSAAGNAPPTSSTAYANGAPFCVPLSSPRRVDALGNDLHDPQCRSNFLPRPDVTAWVYGVPESYASSLVGHQQDVDPRQPPDTVLFMPRHEHSPLAEAEGRQHSHVPAAVPHALLHGRHFTTGATASGLPYSTPAALAAQRLHAMLRVSMGDLSVTTAATVAARASATRRGGALPLTQGHAYPLLPRMGVRTTTASPHSSTASSRKRTSTGASAASGSVGSTASPLLGSRGTATEGETRHPQHKFSDGDDPKTFDETQNFTEGDNS</sequence>
<feature type="compositionally biased region" description="Polar residues" evidence="1">
    <location>
        <begin position="1384"/>
        <end position="1406"/>
    </location>
</feature>
<evidence type="ECO:0000256" key="1">
    <source>
        <dbReference type="SAM" id="MobiDB-lite"/>
    </source>
</evidence>
<organism evidence="2 3">
    <name type="scientific">Porcisia hertigi</name>
    <dbReference type="NCBI Taxonomy" id="2761500"/>
    <lineage>
        <taxon>Eukaryota</taxon>
        <taxon>Discoba</taxon>
        <taxon>Euglenozoa</taxon>
        <taxon>Kinetoplastea</taxon>
        <taxon>Metakinetoplastina</taxon>
        <taxon>Trypanosomatida</taxon>
        <taxon>Trypanosomatidae</taxon>
        <taxon>Leishmaniinae</taxon>
        <taxon>Porcisia</taxon>
    </lineage>
</organism>
<feature type="region of interest" description="Disordered" evidence="1">
    <location>
        <begin position="480"/>
        <end position="535"/>
    </location>
</feature>
<feature type="compositionally biased region" description="Low complexity" evidence="1">
    <location>
        <begin position="1654"/>
        <end position="1664"/>
    </location>
</feature>
<feature type="compositionally biased region" description="Acidic residues" evidence="1">
    <location>
        <begin position="601"/>
        <end position="616"/>
    </location>
</feature>
<comment type="caution">
    <text evidence="2">The sequence shown here is derived from an EMBL/GenBank/DDBJ whole genome shotgun (WGS) entry which is preliminary data.</text>
</comment>
<dbReference type="RefSeq" id="XP_067752192.1">
    <property type="nucleotide sequence ID" value="XM_067903892.1"/>
</dbReference>
<protein>
    <submittedName>
        <fullName evidence="2">Uncharacterized protein</fullName>
    </submittedName>
</protein>
<accession>A0A836H9K0</accession>
<feature type="region of interest" description="Disordered" evidence="1">
    <location>
        <begin position="665"/>
        <end position="696"/>
    </location>
</feature>
<feature type="compositionally biased region" description="Basic residues" evidence="1">
    <location>
        <begin position="733"/>
        <end position="746"/>
    </location>
</feature>
<feature type="region of interest" description="Disordered" evidence="1">
    <location>
        <begin position="254"/>
        <end position="317"/>
    </location>
</feature>
<feature type="compositionally biased region" description="Low complexity" evidence="1">
    <location>
        <begin position="2286"/>
        <end position="2318"/>
    </location>
</feature>
<dbReference type="EMBL" id="JAFJZO010000041">
    <property type="protein sequence ID" value="KAG5488369.1"/>
    <property type="molecule type" value="Genomic_DNA"/>
</dbReference>
<evidence type="ECO:0000313" key="3">
    <source>
        <dbReference type="Proteomes" id="UP000674318"/>
    </source>
</evidence>
<dbReference type="Proteomes" id="UP000674318">
    <property type="component" value="Unassembled WGS sequence"/>
</dbReference>
<reference evidence="2 3" key="1">
    <citation type="submission" date="2021-02" db="EMBL/GenBank/DDBJ databases">
        <title>Porcisia hertigi Genome sequencing and assembly.</title>
        <authorList>
            <person name="Almutairi H."/>
            <person name="Gatherer D."/>
        </authorList>
    </citation>
    <scope>NUCLEOTIDE SEQUENCE [LARGE SCALE GENOMIC DNA]</scope>
    <source>
        <strain evidence="2 3">C119</strain>
    </source>
</reference>
<feature type="region of interest" description="Disordered" evidence="1">
    <location>
        <begin position="1116"/>
        <end position="1143"/>
    </location>
</feature>
<feature type="compositionally biased region" description="Low complexity" evidence="1">
    <location>
        <begin position="1868"/>
        <end position="1886"/>
    </location>
</feature>